<feature type="transmembrane region" description="Helical" evidence="1">
    <location>
        <begin position="62"/>
        <end position="83"/>
    </location>
</feature>
<evidence type="ECO:0000256" key="1">
    <source>
        <dbReference type="SAM" id="Phobius"/>
    </source>
</evidence>
<evidence type="ECO:0008006" key="4">
    <source>
        <dbReference type="Google" id="ProtNLM"/>
    </source>
</evidence>
<dbReference type="Proteomes" id="UP000198984">
    <property type="component" value="Unassembled WGS sequence"/>
</dbReference>
<accession>A0A1H8B3N3</accession>
<reference evidence="2 3" key="1">
    <citation type="submission" date="2016-10" db="EMBL/GenBank/DDBJ databases">
        <authorList>
            <person name="de Groot N.N."/>
        </authorList>
    </citation>
    <scope>NUCLEOTIDE SEQUENCE [LARGE SCALE GENOMIC DNA]</scope>
    <source>
        <strain evidence="2 3">DSM 21039</strain>
    </source>
</reference>
<dbReference type="EMBL" id="FOBB01000006">
    <property type="protein sequence ID" value="SEM77346.1"/>
    <property type="molecule type" value="Genomic_DNA"/>
</dbReference>
<gene>
    <name evidence="2" type="ORF">SAMN04488505_106106</name>
</gene>
<dbReference type="OrthoDB" id="1160166at2"/>
<proteinExistence type="predicted"/>
<feature type="transmembrane region" description="Helical" evidence="1">
    <location>
        <begin position="12"/>
        <end position="34"/>
    </location>
</feature>
<organism evidence="2 3">
    <name type="scientific">Chitinophaga rupis</name>
    <dbReference type="NCBI Taxonomy" id="573321"/>
    <lineage>
        <taxon>Bacteria</taxon>
        <taxon>Pseudomonadati</taxon>
        <taxon>Bacteroidota</taxon>
        <taxon>Chitinophagia</taxon>
        <taxon>Chitinophagales</taxon>
        <taxon>Chitinophagaceae</taxon>
        <taxon>Chitinophaga</taxon>
    </lineage>
</organism>
<name>A0A1H8B3N3_9BACT</name>
<feature type="transmembrane region" description="Helical" evidence="1">
    <location>
        <begin position="179"/>
        <end position="201"/>
    </location>
</feature>
<dbReference type="AlphaFoldDB" id="A0A1H8B3N3"/>
<dbReference type="Pfam" id="PF14329">
    <property type="entry name" value="DUF4386"/>
    <property type="match status" value="1"/>
</dbReference>
<sequence>MQDSSFPSMKKNARIAGILYLTVIAGGLFAQVFVRQGLTVPNDAMATANNIQSHELFYRLGFFADLINFICGLPVILFFYLLFRPIHKRSTLLAIFFVVISNAVFAINILYQLYPLLIFGNKAYLGAFQPSQLAALSAMALDFQSQGYAIGLVFFGFYCIIIGYLIFKTLYIPKILGILYAIAGLCYIINSFTMFLSRGFANPLFPYILFPSFIGEAAVCLWLIFAGIKENKHER</sequence>
<keyword evidence="1" id="KW-0472">Membrane</keyword>
<protein>
    <recommendedName>
        <fullName evidence="4">DUF4386 domain-containing protein</fullName>
    </recommendedName>
</protein>
<feature type="transmembrane region" description="Helical" evidence="1">
    <location>
        <begin position="147"/>
        <end position="167"/>
    </location>
</feature>
<evidence type="ECO:0000313" key="2">
    <source>
        <dbReference type="EMBL" id="SEM77346.1"/>
    </source>
</evidence>
<keyword evidence="3" id="KW-1185">Reference proteome</keyword>
<dbReference type="InterPro" id="IPR025495">
    <property type="entry name" value="DUF4386"/>
</dbReference>
<dbReference type="RefSeq" id="WP_089917405.1">
    <property type="nucleotide sequence ID" value="NZ_FOBB01000006.1"/>
</dbReference>
<feature type="transmembrane region" description="Helical" evidence="1">
    <location>
        <begin position="92"/>
        <end position="114"/>
    </location>
</feature>
<evidence type="ECO:0000313" key="3">
    <source>
        <dbReference type="Proteomes" id="UP000198984"/>
    </source>
</evidence>
<feature type="transmembrane region" description="Helical" evidence="1">
    <location>
        <begin position="207"/>
        <end position="228"/>
    </location>
</feature>
<keyword evidence="1" id="KW-1133">Transmembrane helix</keyword>
<dbReference type="STRING" id="573321.SAMN04488505_106106"/>
<keyword evidence="1" id="KW-0812">Transmembrane</keyword>